<dbReference type="Proteomes" id="UP000076738">
    <property type="component" value="Unassembled WGS sequence"/>
</dbReference>
<name>A0A167KAF2_CALVF</name>
<accession>A0A167KAF2</accession>
<evidence type="ECO:0000313" key="2">
    <source>
        <dbReference type="Proteomes" id="UP000076738"/>
    </source>
</evidence>
<dbReference type="AlphaFoldDB" id="A0A167KAF2"/>
<gene>
    <name evidence="1" type="ORF">CALVIDRAFT_528690</name>
</gene>
<keyword evidence="2" id="KW-1185">Reference proteome</keyword>
<proteinExistence type="predicted"/>
<protein>
    <submittedName>
        <fullName evidence="1">Uncharacterized protein</fullName>
    </submittedName>
</protein>
<dbReference type="EMBL" id="KV417294">
    <property type="protein sequence ID" value="KZO94436.1"/>
    <property type="molecule type" value="Genomic_DNA"/>
</dbReference>
<reference evidence="1 2" key="1">
    <citation type="journal article" date="2016" name="Mol. Biol. Evol.">
        <title>Comparative Genomics of Early-Diverging Mushroom-Forming Fungi Provides Insights into the Origins of Lignocellulose Decay Capabilities.</title>
        <authorList>
            <person name="Nagy L.G."/>
            <person name="Riley R."/>
            <person name="Tritt A."/>
            <person name="Adam C."/>
            <person name="Daum C."/>
            <person name="Floudas D."/>
            <person name="Sun H."/>
            <person name="Yadav J.S."/>
            <person name="Pangilinan J."/>
            <person name="Larsson K.H."/>
            <person name="Matsuura K."/>
            <person name="Barry K."/>
            <person name="Labutti K."/>
            <person name="Kuo R."/>
            <person name="Ohm R.A."/>
            <person name="Bhattacharya S.S."/>
            <person name="Shirouzu T."/>
            <person name="Yoshinaga Y."/>
            <person name="Martin F.M."/>
            <person name="Grigoriev I.V."/>
            <person name="Hibbett D.S."/>
        </authorList>
    </citation>
    <scope>NUCLEOTIDE SEQUENCE [LARGE SCALE GENOMIC DNA]</scope>
    <source>
        <strain evidence="1 2">TUFC12733</strain>
    </source>
</reference>
<organism evidence="1 2">
    <name type="scientific">Calocera viscosa (strain TUFC12733)</name>
    <dbReference type="NCBI Taxonomy" id="1330018"/>
    <lineage>
        <taxon>Eukaryota</taxon>
        <taxon>Fungi</taxon>
        <taxon>Dikarya</taxon>
        <taxon>Basidiomycota</taxon>
        <taxon>Agaricomycotina</taxon>
        <taxon>Dacrymycetes</taxon>
        <taxon>Dacrymycetales</taxon>
        <taxon>Dacrymycetaceae</taxon>
        <taxon>Calocera</taxon>
    </lineage>
</organism>
<sequence length="396" mass="45355">MPEQHRIIVDYSVQPLDANVEAVVHLMATTKPSPRQVGILIAENLVAGLDEEAEGIVRPKYLCSCCEKPFTVQELNAHACRNLATFLIFYTAEPEAIEPPNFATASQAIEFMWHWERILRRDAGPEHELFIGFVDDIFSWLLSHVEYYARIGQIPYFHYSAIFGECRKTIFGEGSLAVVERGIMVRMRSGLHVAEGHYREELSTKTSERTHVLEQLNSLSASLQIPRRTFRIDISLPLDQLYTELRRWYSYVDTATPGLLDGDDVVTHGTLSCILLDDQIDFPGSTARCMKCLSQQSLAQWWTHPCRPWAAARLYFKKEDAHVDVKEVMALLKKYRYLWPFNVMWGVLSDHVMYAAWGGLVNASKIERMYEEQLIRGDCMDDVHLNQLLGRAQLGL</sequence>
<evidence type="ECO:0000313" key="1">
    <source>
        <dbReference type="EMBL" id="KZO94436.1"/>
    </source>
</evidence>